<dbReference type="Proteomes" id="UP001501671">
    <property type="component" value="Unassembled WGS sequence"/>
</dbReference>
<feature type="domain" description="ChsH2 rubredoxin-like zinc ribbon" evidence="2">
    <location>
        <begin position="42"/>
        <end position="73"/>
    </location>
</feature>
<proteinExistence type="predicted"/>
<dbReference type="Gene3D" id="6.10.30.10">
    <property type="match status" value="1"/>
</dbReference>
<evidence type="ECO:0000313" key="3">
    <source>
        <dbReference type="EMBL" id="GAA4339298.1"/>
    </source>
</evidence>
<name>A0ABP8HHM5_9BURK</name>
<sequence>MNIEASDENMRAAADWSAGRRVTVGDMFLGLYQPSPETTEYWHGIERRELLFKHCRQCGAAHHPRRMLCSRCNSMDLAWRPASGQGEVYSFSEVHRAPTPAFQAGAPYTVGLVHTAEGVYFFCRIVAEGGAAIRIGASARLDFRPLENGLVLPVFVVGGQA</sequence>
<protein>
    <recommendedName>
        <fullName evidence="5">DUF35 domain-containing protein</fullName>
    </recommendedName>
</protein>
<accession>A0ABP8HHM5</accession>
<dbReference type="PANTHER" id="PTHR34075">
    <property type="entry name" value="BLR3430 PROTEIN"/>
    <property type="match status" value="1"/>
</dbReference>
<dbReference type="InterPro" id="IPR002878">
    <property type="entry name" value="ChsH2_C"/>
</dbReference>
<dbReference type="Pfam" id="PF01796">
    <property type="entry name" value="OB_ChsH2_C"/>
    <property type="match status" value="1"/>
</dbReference>
<evidence type="ECO:0000259" key="2">
    <source>
        <dbReference type="Pfam" id="PF12172"/>
    </source>
</evidence>
<reference evidence="4" key="1">
    <citation type="journal article" date="2019" name="Int. J. Syst. Evol. Microbiol.">
        <title>The Global Catalogue of Microorganisms (GCM) 10K type strain sequencing project: providing services to taxonomists for standard genome sequencing and annotation.</title>
        <authorList>
            <consortium name="The Broad Institute Genomics Platform"/>
            <consortium name="The Broad Institute Genome Sequencing Center for Infectious Disease"/>
            <person name="Wu L."/>
            <person name="Ma J."/>
        </authorList>
    </citation>
    <scope>NUCLEOTIDE SEQUENCE [LARGE SCALE GENOMIC DNA]</scope>
    <source>
        <strain evidence="4">JCM 17666</strain>
    </source>
</reference>
<organism evidence="3 4">
    <name type="scientific">Pigmentiphaga soli</name>
    <dbReference type="NCBI Taxonomy" id="1007095"/>
    <lineage>
        <taxon>Bacteria</taxon>
        <taxon>Pseudomonadati</taxon>
        <taxon>Pseudomonadota</taxon>
        <taxon>Betaproteobacteria</taxon>
        <taxon>Burkholderiales</taxon>
        <taxon>Alcaligenaceae</taxon>
        <taxon>Pigmentiphaga</taxon>
    </lineage>
</organism>
<dbReference type="RefSeq" id="WP_345251399.1">
    <property type="nucleotide sequence ID" value="NZ_BAABFO010000021.1"/>
</dbReference>
<evidence type="ECO:0008006" key="5">
    <source>
        <dbReference type="Google" id="ProtNLM"/>
    </source>
</evidence>
<dbReference type="Pfam" id="PF12172">
    <property type="entry name" value="zf-ChsH2"/>
    <property type="match status" value="1"/>
</dbReference>
<gene>
    <name evidence="3" type="ORF">GCM10023144_37380</name>
</gene>
<dbReference type="PANTHER" id="PTHR34075:SF5">
    <property type="entry name" value="BLR3430 PROTEIN"/>
    <property type="match status" value="1"/>
</dbReference>
<evidence type="ECO:0000259" key="1">
    <source>
        <dbReference type="Pfam" id="PF01796"/>
    </source>
</evidence>
<evidence type="ECO:0000313" key="4">
    <source>
        <dbReference type="Proteomes" id="UP001501671"/>
    </source>
</evidence>
<keyword evidence="4" id="KW-1185">Reference proteome</keyword>
<dbReference type="InterPro" id="IPR052513">
    <property type="entry name" value="Thioester_dehydratase-like"/>
</dbReference>
<feature type="domain" description="ChsH2 C-terminal OB-fold" evidence="1">
    <location>
        <begin position="79"/>
        <end position="144"/>
    </location>
</feature>
<dbReference type="SUPFAM" id="SSF50249">
    <property type="entry name" value="Nucleic acid-binding proteins"/>
    <property type="match status" value="1"/>
</dbReference>
<dbReference type="InterPro" id="IPR012340">
    <property type="entry name" value="NA-bd_OB-fold"/>
</dbReference>
<dbReference type="EMBL" id="BAABFO010000021">
    <property type="protein sequence ID" value="GAA4339298.1"/>
    <property type="molecule type" value="Genomic_DNA"/>
</dbReference>
<dbReference type="InterPro" id="IPR022002">
    <property type="entry name" value="ChsH2_Znr"/>
</dbReference>
<comment type="caution">
    <text evidence="3">The sequence shown here is derived from an EMBL/GenBank/DDBJ whole genome shotgun (WGS) entry which is preliminary data.</text>
</comment>